<dbReference type="Gene3D" id="3.40.190.10">
    <property type="entry name" value="Periplasmic binding protein-like II"/>
    <property type="match status" value="2"/>
</dbReference>
<evidence type="ECO:0000313" key="4">
    <source>
        <dbReference type="Proteomes" id="UP000189935"/>
    </source>
</evidence>
<keyword evidence="1" id="KW-0732">Signal</keyword>
<organism evidence="3 4">
    <name type="scientific">Bradyrhizobium lablabi</name>
    <dbReference type="NCBI Taxonomy" id="722472"/>
    <lineage>
        <taxon>Bacteria</taxon>
        <taxon>Pseudomonadati</taxon>
        <taxon>Pseudomonadota</taxon>
        <taxon>Alphaproteobacteria</taxon>
        <taxon>Hyphomicrobiales</taxon>
        <taxon>Nitrobacteraceae</taxon>
        <taxon>Bradyrhizobium</taxon>
    </lineage>
</organism>
<evidence type="ECO:0000259" key="2">
    <source>
        <dbReference type="SMART" id="SM00062"/>
    </source>
</evidence>
<dbReference type="InterPro" id="IPR001638">
    <property type="entry name" value="Solute-binding_3/MltF_N"/>
</dbReference>
<evidence type="ECO:0000313" key="3">
    <source>
        <dbReference type="EMBL" id="SHK58375.1"/>
    </source>
</evidence>
<dbReference type="OrthoDB" id="9807888at2"/>
<dbReference type="SUPFAM" id="SSF53850">
    <property type="entry name" value="Periplasmic binding protein-like II"/>
    <property type="match status" value="1"/>
</dbReference>
<proteinExistence type="predicted"/>
<dbReference type="EMBL" id="LT670844">
    <property type="protein sequence ID" value="SHK58375.1"/>
    <property type="molecule type" value="Genomic_DNA"/>
</dbReference>
<dbReference type="Proteomes" id="UP000189935">
    <property type="component" value="Chromosome I"/>
</dbReference>
<dbReference type="PANTHER" id="PTHR35936">
    <property type="entry name" value="MEMBRANE-BOUND LYTIC MUREIN TRANSGLYCOSYLASE F"/>
    <property type="match status" value="1"/>
</dbReference>
<accession>A0A1M6TN07</accession>
<reference evidence="3 4" key="1">
    <citation type="submission" date="2016-11" db="EMBL/GenBank/DDBJ databases">
        <authorList>
            <person name="Jaros S."/>
            <person name="Januszkiewicz K."/>
            <person name="Wedrychowicz H."/>
        </authorList>
    </citation>
    <scope>NUCLEOTIDE SEQUENCE [LARGE SCALE GENOMIC DNA]</scope>
    <source>
        <strain evidence="3 4">GAS499</strain>
    </source>
</reference>
<gene>
    <name evidence="3" type="ORF">SAMN05444159_3642</name>
</gene>
<dbReference type="SMART" id="SM00062">
    <property type="entry name" value="PBPb"/>
    <property type="match status" value="1"/>
</dbReference>
<evidence type="ECO:0000256" key="1">
    <source>
        <dbReference type="ARBA" id="ARBA00022729"/>
    </source>
</evidence>
<sequence>MTSARQTRDRLIRYAASVGLWVFGSLAADARSLETIIERGALTLCANPNALPFASKSGPVSGFQIELGEKIAEQIGVKLTREWVVSAIQYRRADCDLVLDTIARKDAPPEGGVKVSRPYHRSGVVLAVRSDSPLSSLAGLGPDQRVGVPVGSLVSMTLDKGGTLTSPFVFEDEIVAALANHEIEAAAVTPVTVGWFNQQHADKPLRLIPAFDNDSDLNWNIAAGLFRPDDKLRQRVDAAIETLLADGTITRIYARYGIELRPPQ</sequence>
<feature type="domain" description="Solute-binding protein family 3/N-terminal" evidence="2">
    <location>
        <begin position="41"/>
        <end position="260"/>
    </location>
</feature>
<dbReference type="AlphaFoldDB" id="A0A1M6TN07"/>
<dbReference type="Pfam" id="PF00497">
    <property type="entry name" value="SBP_bac_3"/>
    <property type="match status" value="1"/>
</dbReference>
<protein>
    <submittedName>
        <fullName evidence="3">Amino acid ABC transporter substrate-binding protein, PAAT family</fullName>
    </submittedName>
</protein>
<dbReference type="PANTHER" id="PTHR35936:SF32">
    <property type="entry name" value="MEMBRANE-BOUND LYTIC MUREIN TRANSGLYCOSYLASE F"/>
    <property type="match status" value="1"/>
</dbReference>
<name>A0A1M6TN07_9BRAD</name>